<dbReference type="GO" id="GO:0005524">
    <property type="term" value="F:ATP binding"/>
    <property type="evidence" value="ECO:0007669"/>
    <property type="project" value="UniProtKB-KW"/>
</dbReference>
<keyword evidence="3" id="KW-0597">Phosphoprotein</keyword>
<evidence type="ECO:0000256" key="6">
    <source>
        <dbReference type="ARBA" id="ARBA00022777"/>
    </source>
</evidence>
<keyword evidence="10" id="KW-1185">Reference proteome</keyword>
<dbReference type="Pfam" id="PF07536">
    <property type="entry name" value="HWE_HK"/>
    <property type="match status" value="1"/>
</dbReference>
<keyword evidence="7" id="KW-0067">ATP-binding</keyword>
<evidence type="ECO:0000256" key="3">
    <source>
        <dbReference type="ARBA" id="ARBA00022553"/>
    </source>
</evidence>
<dbReference type="EC" id="2.7.13.3" evidence="2"/>
<dbReference type="PANTHER" id="PTHR41523">
    <property type="entry name" value="TWO-COMPONENT SYSTEM SENSOR PROTEIN"/>
    <property type="match status" value="1"/>
</dbReference>
<name>A0A1G9U661_9HYPH</name>
<dbReference type="InterPro" id="IPR011102">
    <property type="entry name" value="Sig_transdc_His_kinase_HWE"/>
</dbReference>
<keyword evidence="6 9" id="KW-0418">Kinase</keyword>
<dbReference type="InterPro" id="IPR036890">
    <property type="entry name" value="HATPase_C_sf"/>
</dbReference>
<protein>
    <recommendedName>
        <fullName evidence="2">histidine kinase</fullName>
        <ecNumber evidence="2">2.7.13.3</ecNumber>
    </recommendedName>
</protein>
<evidence type="ECO:0000256" key="1">
    <source>
        <dbReference type="ARBA" id="ARBA00000085"/>
    </source>
</evidence>
<reference evidence="10" key="1">
    <citation type="submission" date="2016-10" db="EMBL/GenBank/DDBJ databases">
        <authorList>
            <person name="Varghese N."/>
            <person name="Submissions S."/>
        </authorList>
    </citation>
    <scope>NUCLEOTIDE SEQUENCE [LARGE SCALE GENOMIC DNA]</scope>
    <source>
        <strain evidence="10">BL47</strain>
    </source>
</reference>
<dbReference type="AlphaFoldDB" id="A0A1G9U661"/>
<evidence type="ECO:0000313" key="10">
    <source>
        <dbReference type="Proteomes" id="UP000198704"/>
    </source>
</evidence>
<evidence type="ECO:0000256" key="7">
    <source>
        <dbReference type="ARBA" id="ARBA00022840"/>
    </source>
</evidence>
<keyword evidence="4" id="KW-0808">Transferase</keyword>
<sequence length="158" mass="17129">MTEREPVVAFERRVLALSRAHDVLMQKSWAAARMRSVMESVLGMQADLDRFALDGPDMDISPQAALSLTLLLHELATNALKYGSLSARAGSVRIAWRTQQGKAPTLVLDWTKTGGPSVTAPDGRGGFGSKLIAWVWREPATRTLSMVRPGCAPSSARP</sequence>
<dbReference type="Gene3D" id="3.30.565.10">
    <property type="entry name" value="Histidine kinase-like ATPase, C-terminal domain"/>
    <property type="match status" value="1"/>
</dbReference>
<dbReference type="GO" id="GO:0004673">
    <property type="term" value="F:protein histidine kinase activity"/>
    <property type="evidence" value="ECO:0007669"/>
    <property type="project" value="UniProtKB-EC"/>
</dbReference>
<proteinExistence type="predicted"/>
<evidence type="ECO:0000259" key="8">
    <source>
        <dbReference type="Pfam" id="PF07536"/>
    </source>
</evidence>
<evidence type="ECO:0000256" key="2">
    <source>
        <dbReference type="ARBA" id="ARBA00012438"/>
    </source>
</evidence>
<dbReference type="EMBL" id="FNHS01000002">
    <property type="protein sequence ID" value="SDM55456.1"/>
    <property type="molecule type" value="Genomic_DNA"/>
</dbReference>
<dbReference type="PANTHER" id="PTHR41523:SF8">
    <property type="entry name" value="ETHYLENE RESPONSE SENSOR PROTEIN"/>
    <property type="match status" value="1"/>
</dbReference>
<dbReference type="RefSeq" id="WP_167627628.1">
    <property type="nucleotide sequence ID" value="NZ_FNHS01000002.1"/>
</dbReference>
<evidence type="ECO:0000313" key="9">
    <source>
        <dbReference type="EMBL" id="SDM55456.1"/>
    </source>
</evidence>
<dbReference type="Proteomes" id="UP000198704">
    <property type="component" value="Unassembled WGS sequence"/>
</dbReference>
<keyword evidence="5" id="KW-0547">Nucleotide-binding</keyword>
<organism evidence="9 10">
    <name type="scientific">Methylobacterium phyllostachyos</name>
    <dbReference type="NCBI Taxonomy" id="582672"/>
    <lineage>
        <taxon>Bacteria</taxon>
        <taxon>Pseudomonadati</taxon>
        <taxon>Pseudomonadota</taxon>
        <taxon>Alphaproteobacteria</taxon>
        <taxon>Hyphomicrobiales</taxon>
        <taxon>Methylobacteriaceae</taxon>
        <taxon>Methylobacterium</taxon>
    </lineage>
</organism>
<evidence type="ECO:0000256" key="4">
    <source>
        <dbReference type="ARBA" id="ARBA00022679"/>
    </source>
</evidence>
<dbReference type="STRING" id="582672.SAMN05216360_102424"/>
<feature type="domain" description="Signal transduction histidine kinase HWE region" evidence="8">
    <location>
        <begin position="4"/>
        <end position="57"/>
    </location>
</feature>
<evidence type="ECO:0000256" key="5">
    <source>
        <dbReference type="ARBA" id="ARBA00022741"/>
    </source>
</evidence>
<accession>A0A1G9U661</accession>
<gene>
    <name evidence="9" type="ORF">SAMN05216360_102424</name>
</gene>
<comment type="catalytic activity">
    <reaction evidence="1">
        <text>ATP + protein L-histidine = ADP + protein N-phospho-L-histidine.</text>
        <dbReference type="EC" id="2.7.13.3"/>
    </reaction>
</comment>